<keyword evidence="10 13" id="KW-0233">DNA recombination</keyword>
<protein>
    <recommendedName>
        <fullName evidence="13 14">Crossover junction endodeoxyribonuclease RuvC</fullName>
        <ecNumber evidence="13 14">3.1.21.10</ecNumber>
    </recommendedName>
    <alternativeName>
        <fullName evidence="13">Holliday junction nuclease RuvC</fullName>
    </alternativeName>
    <alternativeName>
        <fullName evidence="13">Holliday junction resolvase RuvC</fullName>
    </alternativeName>
</protein>
<comment type="cofactor">
    <cofactor evidence="13">
        <name>Mg(2+)</name>
        <dbReference type="ChEBI" id="CHEBI:18420"/>
    </cofactor>
    <text evidence="13">Binds 2 Mg(2+) ion per subunit.</text>
</comment>
<dbReference type="InterPro" id="IPR020563">
    <property type="entry name" value="X-over_junc_endoDNase_Mg_BS"/>
</dbReference>
<name>A0A1M6D2P0_9FIRM</name>
<feature type="active site" evidence="13">
    <location>
        <position position="7"/>
    </location>
</feature>
<dbReference type="Pfam" id="PF02075">
    <property type="entry name" value="RuvC"/>
    <property type="match status" value="1"/>
</dbReference>
<evidence type="ECO:0000256" key="2">
    <source>
        <dbReference type="ARBA" id="ARBA00022490"/>
    </source>
</evidence>
<evidence type="ECO:0000256" key="11">
    <source>
        <dbReference type="ARBA" id="ARBA00023204"/>
    </source>
</evidence>
<dbReference type="GO" id="GO:0006281">
    <property type="term" value="P:DNA repair"/>
    <property type="evidence" value="ECO:0007669"/>
    <property type="project" value="UniProtKB-UniRule"/>
</dbReference>
<dbReference type="AlphaFoldDB" id="A0A1M6D2P0"/>
<keyword evidence="7 13" id="KW-0378">Hydrolase</keyword>
<dbReference type="PROSITE" id="PS01321">
    <property type="entry name" value="RUVC"/>
    <property type="match status" value="1"/>
</dbReference>
<feature type="binding site" evidence="13">
    <location>
        <position position="7"/>
    </location>
    <ligand>
        <name>Mg(2+)</name>
        <dbReference type="ChEBI" id="CHEBI:18420"/>
        <label>1</label>
    </ligand>
</feature>
<dbReference type="GO" id="GO:0048476">
    <property type="term" value="C:Holliday junction resolvase complex"/>
    <property type="evidence" value="ECO:0007669"/>
    <property type="project" value="UniProtKB-UniRule"/>
</dbReference>
<dbReference type="SUPFAM" id="SSF53098">
    <property type="entry name" value="Ribonuclease H-like"/>
    <property type="match status" value="1"/>
</dbReference>
<dbReference type="EC" id="3.1.21.10" evidence="13 14"/>
<dbReference type="STRING" id="1121476.SAMN02745751_00762"/>
<reference evidence="15 16" key="1">
    <citation type="submission" date="2016-11" db="EMBL/GenBank/DDBJ databases">
        <authorList>
            <person name="Jaros S."/>
            <person name="Januszkiewicz K."/>
            <person name="Wedrychowicz H."/>
        </authorList>
    </citation>
    <scope>NUCLEOTIDE SEQUENCE [LARGE SCALE GENOMIC DNA]</scope>
    <source>
        <strain evidence="15 16">DSM 17477</strain>
    </source>
</reference>
<evidence type="ECO:0000256" key="4">
    <source>
        <dbReference type="ARBA" id="ARBA00022723"/>
    </source>
</evidence>
<dbReference type="InterPro" id="IPR002176">
    <property type="entry name" value="X-over_junc_endoDNase_RuvC"/>
</dbReference>
<dbReference type="PANTHER" id="PTHR30194:SF3">
    <property type="entry name" value="CROSSOVER JUNCTION ENDODEOXYRIBONUCLEASE RUVC"/>
    <property type="match status" value="1"/>
</dbReference>
<evidence type="ECO:0000256" key="13">
    <source>
        <dbReference type="HAMAP-Rule" id="MF_00034"/>
    </source>
</evidence>
<comment type="catalytic activity">
    <reaction evidence="12 13">
        <text>Endonucleolytic cleavage at a junction such as a reciprocal single-stranded crossover between two homologous DNA duplexes (Holliday junction).</text>
        <dbReference type="EC" id="3.1.21.10"/>
    </reaction>
</comment>
<evidence type="ECO:0000256" key="6">
    <source>
        <dbReference type="ARBA" id="ARBA00022763"/>
    </source>
</evidence>
<feature type="binding site" evidence="13">
    <location>
        <position position="140"/>
    </location>
    <ligand>
        <name>Mg(2+)</name>
        <dbReference type="ChEBI" id="CHEBI:18420"/>
        <label>1</label>
    </ligand>
</feature>
<evidence type="ECO:0000256" key="5">
    <source>
        <dbReference type="ARBA" id="ARBA00022759"/>
    </source>
</evidence>
<dbReference type="GO" id="GO:0000287">
    <property type="term" value="F:magnesium ion binding"/>
    <property type="evidence" value="ECO:0007669"/>
    <property type="project" value="UniProtKB-UniRule"/>
</dbReference>
<comment type="subcellular location">
    <subcellularLocation>
        <location evidence="13">Cytoplasm</location>
    </subcellularLocation>
</comment>
<evidence type="ECO:0000313" key="16">
    <source>
        <dbReference type="Proteomes" id="UP000184052"/>
    </source>
</evidence>
<dbReference type="NCBIfam" id="TIGR00228">
    <property type="entry name" value="ruvC"/>
    <property type="match status" value="1"/>
</dbReference>
<evidence type="ECO:0000256" key="9">
    <source>
        <dbReference type="ARBA" id="ARBA00023125"/>
    </source>
</evidence>
<evidence type="ECO:0000256" key="14">
    <source>
        <dbReference type="NCBIfam" id="TIGR00228"/>
    </source>
</evidence>
<dbReference type="GO" id="GO:0005737">
    <property type="term" value="C:cytoplasm"/>
    <property type="evidence" value="ECO:0007669"/>
    <property type="project" value="UniProtKB-SubCell"/>
</dbReference>
<dbReference type="NCBIfam" id="NF000711">
    <property type="entry name" value="PRK00039.2-1"/>
    <property type="match status" value="1"/>
</dbReference>
<comment type="function">
    <text evidence="13">The RuvA-RuvB-RuvC complex processes Holliday junction (HJ) DNA during genetic recombination and DNA repair. Endonuclease that resolves HJ intermediates. Cleaves cruciform DNA by making single-stranded nicks across the HJ at symmetrical positions within the homologous arms, yielding a 5'-phosphate and a 3'-hydroxyl group; requires a central core of homology in the junction. The consensus cleavage sequence is 5'-(A/T)TT(C/G)-3'. Cleavage occurs on the 3'-side of the TT dinucleotide at the point of strand exchange. HJ branch migration catalyzed by RuvA-RuvB allows RuvC to scan DNA until it finds its consensus sequence, where it cleaves and resolves the cruciform DNA.</text>
</comment>
<keyword evidence="4 13" id="KW-0479">Metal-binding</keyword>
<dbReference type="OrthoDB" id="9805499at2"/>
<keyword evidence="11 13" id="KW-0234">DNA repair</keyword>
<dbReference type="Proteomes" id="UP000184052">
    <property type="component" value="Unassembled WGS sequence"/>
</dbReference>
<keyword evidence="8 13" id="KW-0460">Magnesium</keyword>
<dbReference type="Gene3D" id="3.30.420.10">
    <property type="entry name" value="Ribonuclease H-like superfamily/Ribonuclease H"/>
    <property type="match status" value="1"/>
</dbReference>
<keyword evidence="3 13" id="KW-0540">Nuclease</keyword>
<dbReference type="GO" id="GO:0003677">
    <property type="term" value="F:DNA binding"/>
    <property type="evidence" value="ECO:0007669"/>
    <property type="project" value="UniProtKB-KW"/>
</dbReference>
<comment type="subunit">
    <text evidence="13">Homodimer which binds Holliday junction (HJ) DNA. The HJ becomes 2-fold symmetrical on binding to RuvC with unstacked arms; it has a different conformation from HJ DNA in complex with RuvA. In the full resolvosome a probable DNA-RuvA(4)-RuvB(12)-RuvC(2) complex forms which resolves the HJ.</text>
</comment>
<dbReference type="EMBL" id="FQZL01000006">
    <property type="protein sequence ID" value="SHI67506.1"/>
    <property type="molecule type" value="Genomic_DNA"/>
</dbReference>
<dbReference type="InterPro" id="IPR012337">
    <property type="entry name" value="RNaseH-like_sf"/>
</dbReference>
<accession>A0A1M6D2P0</accession>
<keyword evidence="2 13" id="KW-0963">Cytoplasm</keyword>
<keyword evidence="16" id="KW-1185">Reference proteome</keyword>
<keyword evidence="6 13" id="KW-0227">DNA damage</keyword>
<evidence type="ECO:0000256" key="1">
    <source>
        <dbReference type="ARBA" id="ARBA00009518"/>
    </source>
</evidence>
<evidence type="ECO:0000256" key="7">
    <source>
        <dbReference type="ARBA" id="ARBA00022801"/>
    </source>
</evidence>
<evidence type="ECO:0000256" key="3">
    <source>
        <dbReference type="ARBA" id="ARBA00022722"/>
    </source>
</evidence>
<dbReference type="GO" id="GO:0006310">
    <property type="term" value="P:DNA recombination"/>
    <property type="evidence" value="ECO:0007669"/>
    <property type="project" value="UniProtKB-UniRule"/>
</dbReference>
<comment type="similarity">
    <text evidence="1 13">Belongs to the RuvC family.</text>
</comment>
<evidence type="ECO:0000313" key="15">
    <source>
        <dbReference type="EMBL" id="SHI67506.1"/>
    </source>
</evidence>
<dbReference type="RefSeq" id="WP_073047420.1">
    <property type="nucleotide sequence ID" value="NZ_FQZL01000006.1"/>
</dbReference>
<sequence length="163" mass="18059">MIIAGIDPGYAISGFGIIDYTGNKFKVLDYGVVTTKSTMPMARRLQILYDSYMELLEMHKPDAVAIEELFFNKNVKTVIAVGQARGVHILAAVNKNIPIFEYTPLQVKQGIVGYGRAQKKQVQEMTKVMLNLNSIPKPDDAADALAIAICHAHSLKFQDSFKL</sequence>
<dbReference type="CDD" id="cd16962">
    <property type="entry name" value="RuvC"/>
    <property type="match status" value="1"/>
</dbReference>
<dbReference type="InterPro" id="IPR036397">
    <property type="entry name" value="RNaseH_sf"/>
</dbReference>
<organism evidence="15 16">
    <name type="scientific">Dethiosulfatibacter aminovorans DSM 17477</name>
    <dbReference type="NCBI Taxonomy" id="1121476"/>
    <lineage>
        <taxon>Bacteria</taxon>
        <taxon>Bacillati</taxon>
        <taxon>Bacillota</taxon>
        <taxon>Tissierellia</taxon>
        <taxon>Dethiosulfatibacter</taxon>
    </lineage>
</organism>
<feature type="active site" evidence="13">
    <location>
        <position position="67"/>
    </location>
</feature>
<dbReference type="PANTHER" id="PTHR30194">
    <property type="entry name" value="CROSSOVER JUNCTION ENDODEOXYRIBONUCLEASE RUVC"/>
    <property type="match status" value="1"/>
</dbReference>
<dbReference type="HAMAP" id="MF_00034">
    <property type="entry name" value="RuvC"/>
    <property type="match status" value="1"/>
</dbReference>
<keyword evidence="5 13" id="KW-0255">Endonuclease</keyword>
<keyword evidence="9 13" id="KW-0238">DNA-binding</keyword>
<evidence type="ECO:0000256" key="10">
    <source>
        <dbReference type="ARBA" id="ARBA00023172"/>
    </source>
</evidence>
<gene>
    <name evidence="13" type="primary">ruvC</name>
    <name evidence="15" type="ORF">SAMN02745751_00762</name>
</gene>
<proteinExistence type="inferred from homology"/>
<evidence type="ECO:0000256" key="12">
    <source>
        <dbReference type="ARBA" id="ARBA00029354"/>
    </source>
</evidence>
<dbReference type="GO" id="GO:0008821">
    <property type="term" value="F:crossover junction DNA endonuclease activity"/>
    <property type="evidence" value="ECO:0007669"/>
    <property type="project" value="UniProtKB-UniRule"/>
</dbReference>
<dbReference type="FunFam" id="3.30.420.10:FF:000002">
    <property type="entry name" value="Crossover junction endodeoxyribonuclease RuvC"/>
    <property type="match status" value="1"/>
</dbReference>
<evidence type="ECO:0000256" key="8">
    <source>
        <dbReference type="ARBA" id="ARBA00022842"/>
    </source>
</evidence>
<feature type="binding site" evidence="13">
    <location>
        <position position="67"/>
    </location>
    <ligand>
        <name>Mg(2+)</name>
        <dbReference type="ChEBI" id="CHEBI:18420"/>
        <label>2</label>
    </ligand>
</feature>
<dbReference type="PRINTS" id="PR00696">
    <property type="entry name" value="RSOLVASERUVC"/>
</dbReference>
<feature type="active site" evidence="13">
    <location>
        <position position="140"/>
    </location>
</feature>